<accession>A0A2W5QWB5</accession>
<comment type="caution">
    <text evidence="2">The sequence shown here is derived from an EMBL/GenBank/DDBJ whole genome shotgun (WGS) entry which is preliminary data.</text>
</comment>
<dbReference type="Gene3D" id="2.60.200.20">
    <property type="match status" value="1"/>
</dbReference>
<dbReference type="SMART" id="SM00240">
    <property type="entry name" value="FHA"/>
    <property type="match status" value="1"/>
</dbReference>
<dbReference type="Proteomes" id="UP000249135">
    <property type="component" value="Unassembled WGS sequence"/>
</dbReference>
<dbReference type="InterPro" id="IPR008984">
    <property type="entry name" value="SMAD_FHA_dom_sf"/>
</dbReference>
<dbReference type="EMBL" id="QFPP01000639">
    <property type="protein sequence ID" value="PZQ62317.1"/>
    <property type="molecule type" value="Genomic_DNA"/>
</dbReference>
<dbReference type="CDD" id="cd00060">
    <property type="entry name" value="FHA"/>
    <property type="match status" value="1"/>
</dbReference>
<dbReference type="Pfam" id="PF00498">
    <property type="entry name" value="FHA"/>
    <property type="match status" value="1"/>
</dbReference>
<dbReference type="InterPro" id="IPR050923">
    <property type="entry name" value="Cell_Proc_Reg/RNA_Proc"/>
</dbReference>
<protein>
    <recommendedName>
        <fullName evidence="1">FHA domain-containing protein</fullName>
    </recommendedName>
</protein>
<name>A0A2W5QWB5_VARPD</name>
<evidence type="ECO:0000313" key="3">
    <source>
        <dbReference type="Proteomes" id="UP000249135"/>
    </source>
</evidence>
<organism evidence="2 3">
    <name type="scientific">Variovorax paradoxus</name>
    <dbReference type="NCBI Taxonomy" id="34073"/>
    <lineage>
        <taxon>Bacteria</taxon>
        <taxon>Pseudomonadati</taxon>
        <taxon>Pseudomonadota</taxon>
        <taxon>Betaproteobacteria</taxon>
        <taxon>Burkholderiales</taxon>
        <taxon>Comamonadaceae</taxon>
        <taxon>Variovorax</taxon>
    </lineage>
</organism>
<sequence length="129" mass="14218">MARLIIVDTRRPVRQINLDLPLLTIGRDGGNSITLTSERVSRRHAAIERVDDGHILIDLDSLNGTFVNGAPLRIRSHRLRHGDSVSIGRCELRFLQKAGTSLAADALRLLTLPAELPRRGWGSPQPAFA</sequence>
<dbReference type="AlphaFoldDB" id="A0A2W5QWB5"/>
<dbReference type="SUPFAM" id="SSF49879">
    <property type="entry name" value="SMAD/FHA domain"/>
    <property type="match status" value="1"/>
</dbReference>
<dbReference type="InterPro" id="IPR000253">
    <property type="entry name" value="FHA_dom"/>
</dbReference>
<dbReference type="PROSITE" id="PS50006">
    <property type="entry name" value="FHA_DOMAIN"/>
    <property type="match status" value="1"/>
</dbReference>
<evidence type="ECO:0000313" key="2">
    <source>
        <dbReference type="EMBL" id="PZQ62317.1"/>
    </source>
</evidence>
<evidence type="ECO:0000259" key="1">
    <source>
        <dbReference type="PROSITE" id="PS50006"/>
    </source>
</evidence>
<feature type="domain" description="FHA" evidence="1">
    <location>
        <begin position="23"/>
        <end position="72"/>
    </location>
</feature>
<proteinExistence type="predicted"/>
<gene>
    <name evidence="2" type="ORF">DI563_28575</name>
</gene>
<dbReference type="PANTHER" id="PTHR23308">
    <property type="entry name" value="NUCLEAR INHIBITOR OF PROTEIN PHOSPHATASE-1"/>
    <property type="match status" value="1"/>
</dbReference>
<reference evidence="2 3" key="1">
    <citation type="submission" date="2017-08" db="EMBL/GenBank/DDBJ databases">
        <title>Infants hospitalized years apart are colonized by the same room-sourced microbial strains.</title>
        <authorList>
            <person name="Brooks B."/>
            <person name="Olm M.R."/>
            <person name="Firek B.A."/>
            <person name="Baker R."/>
            <person name="Thomas B.C."/>
            <person name="Morowitz M.J."/>
            <person name="Banfield J.F."/>
        </authorList>
    </citation>
    <scope>NUCLEOTIDE SEQUENCE [LARGE SCALE GENOMIC DNA]</scope>
    <source>
        <strain evidence="2">S2_005_003_R2_41</strain>
    </source>
</reference>